<comment type="subunit">
    <text evidence="7">Homodimer.</text>
</comment>
<dbReference type="RefSeq" id="WP_261788256.1">
    <property type="nucleotide sequence ID" value="NZ_CP028359.1"/>
</dbReference>
<proteinExistence type="inferred from homology"/>
<evidence type="ECO:0000256" key="5">
    <source>
        <dbReference type="ARBA" id="ARBA00023157"/>
    </source>
</evidence>
<evidence type="ECO:0000256" key="3">
    <source>
        <dbReference type="ARBA" id="ARBA00022827"/>
    </source>
</evidence>
<dbReference type="Proteomes" id="UP000257017">
    <property type="component" value="Chromosome"/>
</dbReference>
<dbReference type="EC" id="1.8.1.9" evidence="7"/>
<keyword evidence="2 7" id="KW-0285">Flavoprotein</keyword>
<evidence type="ECO:0000256" key="8">
    <source>
        <dbReference type="RuleBase" id="RU003881"/>
    </source>
</evidence>
<dbReference type="Gene3D" id="3.50.50.60">
    <property type="entry name" value="FAD/NAD(P)-binding domain"/>
    <property type="match status" value="2"/>
</dbReference>
<dbReference type="PANTHER" id="PTHR48105">
    <property type="entry name" value="THIOREDOXIN REDUCTASE 1-RELATED-RELATED"/>
    <property type="match status" value="1"/>
</dbReference>
<feature type="domain" description="FAD/NAD(P)-binding" evidence="9">
    <location>
        <begin position="10"/>
        <end position="302"/>
    </location>
</feature>
<dbReference type="PROSITE" id="PS00573">
    <property type="entry name" value="PYRIDINE_REDOX_2"/>
    <property type="match status" value="1"/>
</dbReference>
<gene>
    <name evidence="10" type="ORF">C9I73_095</name>
</gene>
<reference evidence="10 11" key="1">
    <citation type="submission" date="2018-03" db="EMBL/GenBank/DDBJ databases">
        <title>A parallel universe: an anciently diverged bacterial symbiosis in a Hawaiian planthopper (Hemiptera: Cixiidae) reveals rearranged nutritional responsibilities.</title>
        <authorList>
            <person name="Bennett G."/>
            <person name="Mao M."/>
        </authorList>
    </citation>
    <scope>NUCLEOTIDE SEQUENCE [LARGE SCALE GENOMIC DNA]</scope>
    <source>
        <strain evidence="10 11">OLIH</strain>
    </source>
</reference>
<dbReference type="PRINTS" id="PR00469">
    <property type="entry name" value="PNDRDTASEII"/>
</dbReference>
<evidence type="ECO:0000256" key="1">
    <source>
        <dbReference type="ARBA" id="ARBA00009333"/>
    </source>
</evidence>
<comment type="similarity">
    <text evidence="1 7">Belongs to the class-II pyridine nucleotide-disulfide oxidoreductase family.</text>
</comment>
<dbReference type="InterPro" id="IPR008255">
    <property type="entry name" value="Pyr_nucl-diS_OxRdtase_2_AS"/>
</dbReference>
<name>A0A346E0X8_9FLAO</name>
<dbReference type="InterPro" id="IPR005982">
    <property type="entry name" value="Thioredox_Rdtase"/>
</dbReference>
<protein>
    <recommendedName>
        <fullName evidence="7">Thioredoxin reductase</fullName>
        <ecNumber evidence="7">1.8.1.9</ecNumber>
    </recommendedName>
</protein>
<dbReference type="InterPro" id="IPR036188">
    <property type="entry name" value="FAD/NAD-bd_sf"/>
</dbReference>
<evidence type="ECO:0000313" key="10">
    <source>
        <dbReference type="EMBL" id="AXN02633.1"/>
    </source>
</evidence>
<dbReference type="GO" id="GO:0004791">
    <property type="term" value="F:thioredoxin-disulfide reductase (NADPH) activity"/>
    <property type="evidence" value="ECO:0007669"/>
    <property type="project" value="UniProtKB-UniRule"/>
</dbReference>
<organism evidence="10 11">
    <name type="scientific">Candidatus Karelsulcia muelleri</name>
    <dbReference type="NCBI Taxonomy" id="336810"/>
    <lineage>
        <taxon>Bacteria</taxon>
        <taxon>Pseudomonadati</taxon>
        <taxon>Bacteroidota</taxon>
        <taxon>Flavobacteriia</taxon>
        <taxon>Flavobacteriales</taxon>
        <taxon>Candidatus Karelsulcia</taxon>
    </lineage>
</organism>
<comment type="cofactor">
    <cofactor evidence="8">
        <name>FAD</name>
        <dbReference type="ChEBI" id="CHEBI:57692"/>
    </cofactor>
    <text evidence="8">Binds 1 FAD per subunit.</text>
</comment>
<dbReference type="GO" id="GO:0019430">
    <property type="term" value="P:removal of superoxide radicals"/>
    <property type="evidence" value="ECO:0007669"/>
    <property type="project" value="UniProtKB-UniRule"/>
</dbReference>
<keyword evidence="4 7" id="KW-0560">Oxidoreductase</keyword>
<comment type="catalytic activity">
    <reaction evidence="7">
        <text>[thioredoxin]-dithiol + NADP(+) = [thioredoxin]-disulfide + NADPH + H(+)</text>
        <dbReference type="Rhea" id="RHEA:20345"/>
        <dbReference type="Rhea" id="RHEA-COMP:10698"/>
        <dbReference type="Rhea" id="RHEA-COMP:10700"/>
        <dbReference type="ChEBI" id="CHEBI:15378"/>
        <dbReference type="ChEBI" id="CHEBI:29950"/>
        <dbReference type="ChEBI" id="CHEBI:50058"/>
        <dbReference type="ChEBI" id="CHEBI:57783"/>
        <dbReference type="ChEBI" id="CHEBI:58349"/>
        <dbReference type="EC" id="1.8.1.9"/>
    </reaction>
</comment>
<evidence type="ECO:0000259" key="9">
    <source>
        <dbReference type="Pfam" id="PF07992"/>
    </source>
</evidence>
<evidence type="ECO:0000256" key="7">
    <source>
        <dbReference type="RuleBase" id="RU003880"/>
    </source>
</evidence>
<dbReference type="PRINTS" id="PR00368">
    <property type="entry name" value="FADPNR"/>
</dbReference>
<keyword evidence="5" id="KW-1015">Disulfide bond</keyword>
<evidence type="ECO:0000256" key="6">
    <source>
        <dbReference type="ARBA" id="ARBA00023284"/>
    </source>
</evidence>
<accession>A0A346E0X8</accession>
<dbReference type="AlphaFoldDB" id="A0A346E0X8"/>
<evidence type="ECO:0000313" key="11">
    <source>
        <dbReference type="Proteomes" id="UP000257017"/>
    </source>
</evidence>
<keyword evidence="3 7" id="KW-0274">FAD</keyword>
<keyword evidence="6 7" id="KW-0676">Redox-active center</keyword>
<evidence type="ECO:0000256" key="2">
    <source>
        <dbReference type="ARBA" id="ARBA00022630"/>
    </source>
</evidence>
<dbReference type="EMBL" id="CP028359">
    <property type="protein sequence ID" value="AXN02633.1"/>
    <property type="molecule type" value="Genomic_DNA"/>
</dbReference>
<evidence type="ECO:0000256" key="4">
    <source>
        <dbReference type="ARBA" id="ARBA00023002"/>
    </source>
</evidence>
<dbReference type="Pfam" id="PF07992">
    <property type="entry name" value="Pyr_redox_2"/>
    <property type="match status" value="1"/>
</dbReference>
<dbReference type="SUPFAM" id="SSF51905">
    <property type="entry name" value="FAD/NAD(P)-binding domain"/>
    <property type="match status" value="1"/>
</dbReference>
<dbReference type="InterPro" id="IPR050097">
    <property type="entry name" value="Ferredoxin-NADP_redctase_2"/>
</dbReference>
<keyword evidence="8" id="KW-0521">NADP</keyword>
<dbReference type="GO" id="GO:0005737">
    <property type="term" value="C:cytoplasm"/>
    <property type="evidence" value="ECO:0007669"/>
    <property type="project" value="InterPro"/>
</dbReference>
<dbReference type="InterPro" id="IPR023753">
    <property type="entry name" value="FAD/NAD-binding_dom"/>
</dbReference>
<sequence>MSSRVLGKIFDCIIIGGGPAGYTAAIYLARAEIKHILFTGFQPGGQLISTKKIENYPGFKDGISGYNLMESFKAQSEKFGTQVKYNSVVKIKINRKPKVMNMHETVLDNSLKIKTKAIIIATGANTRYLNIENEKKLIGKGLYTCANCDGYFFKEKKVAVIGGGDKAAEESIYLSNICKKVYIIIRDNKMKASKILQKKVVNINNVEIFYNHKVRKLIGKQKLQAIYCKNRTNNRTYLFHVEAIFLAIGQIPNTLICKPNIKLDKDGYIITKSTITNIPGIFAAGDVQDSSYRQAITSAASGCISAIEVEKYLITEVE</sequence>
<dbReference type="NCBIfam" id="TIGR01292">
    <property type="entry name" value="TRX_reduct"/>
    <property type="match status" value="1"/>
</dbReference>